<sequence>MQENVILMTTAAQVITGKGERGHQGIFVYNHVCVHSTVSNVEGDAGNLELGQEVEYTLSSRTGPGGKVSAENVHVLAKGTLPMPKVSDIELDLH</sequence>
<accession>A0A5B7HL12</accession>
<dbReference type="OrthoDB" id="74319at2759"/>
<dbReference type="InterPro" id="IPR012340">
    <property type="entry name" value="NA-bd_OB-fold"/>
</dbReference>
<dbReference type="AlphaFoldDB" id="A0A5B7HL12"/>
<reference evidence="1 2" key="1">
    <citation type="submission" date="2019-05" db="EMBL/GenBank/DDBJ databases">
        <title>Another draft genome of Portunus trituberculatus and its Hox gene families provides insights of decapod evolution.</title>
        <authorList>
            <person name="Jeong J.-H."/>
            <person name="Song I."/>
            <person name="Kim S."/>
            <person name="Choi T."/>
            <person name="Kim D."/>
            <person name="Ryu S."/>
            <person name="Kim W."/>
        </authorList>
    </citation>
    <scope>NUCLEOTIDE SEQUENCE [LARGE SCALE GENOMIC DNA]</scope>
    <source>
        <tissue evidence="1">Muscle</tissue>
    </source>
</reference>
<protein>
    <submittedName>
        <fullName evidence="1">Uncharacterized protein</fullName>
    </submittedName>
</protein>
<dbReference type="Proteomes" id="UP000324222">
    <property type="component" value="Unassembled WGS sequence"/>
</dbReference>
<evidence type="ECO:0000313" key="2">
    <source>
        <dbReference type="Proteomes" id="UP000324222"/>
    </source>
</evidence>
<proteinExistence type="predicted"/>
<organism evidence="1 2">
    <name type="scientific">Portunus trituberculatus</name>
    <name type="common">Swimming crab</name>
    <name type="synonym">Neptunus trituberculatus</name>
    <dbReference type="NCBI Taxonomy" id="210409"/>
    <lineage>
        <taxon>Eukaryota</taxon>
        <taxon>Metazoa</taxon>
        <taxon>Ecdysozoa</taxon>
        <taxon>Arthropoda</taxon>
        <taxon>Crustacea</taxon>
        <taxon>Multicrustacea</taxon>
        <taxon>Malacostraca</taxon>
        <taxon>Eumalacostraca</taxon>
        <taxon>Eucarida</taxon>
        <taxon>Decapoda</taxon>
        <taxon>Pleocyemata</taxon>
        <taxon>Brachyura</taxon>
        <taxon>Eubrachyura</taxon>
        <taxon>Portunoidea</taxon>
        <taxon>Portunidae</taxon>
        <taxon>Portuninae</taxon>
        <taxon>Portunus</taxon>
    </lineage>
</organism>
<keyword evidence="2" id="KW-1185">Reference proteome</keyword>
<evidence type="ECO:0000313" key="1">
    <source>
        <dbReference type="EMBL" id="MPC69947.1"/>
    </source>
</evidence>
<dbReference type="Gene3D" id="2.40.50.140">
    <property type="entry name" value="Nucleic acid-binding proteins"/>
    <property type="match status" value="1"/>
</dbReference>
<gene>
    <name evidence="1" type="ORF">E2C01_064181</name>
</gene>
<name>A0A5B7HL12_PORTR</name>
<dbReference type="EMBL" id="VSRR010030259">
    <property type="protein sequence ID" value="MPC69947.1"/>
    <property type="molecule type" value="Genomic_DNA"/>
</dbReference>
<comment type="caution">
    <text evidence="1">The sequence shown here is derived from an EMBL/GenBank/DDBJ whole genome shotgun (WGS) entry which is preliminary data.</text>
</comment>